<comment type="caution">
    <text evidence="1">The sequence shown here is derived from an EMBL/GenBank/DDBJ whole genome shotgun (WGS) entry which is preliminary data.</text>
</comment>
<sequence>MSNSSNIKMLQLVAKGLGHLRDEVVFVGGCVTELYAEEPELSDVRATQDVDCIIEISSYMKLETLEEELRKLKFKHDTSEGAPICRWTYNNIKVDVMPTHSDVMGFSNRWYPDGIKNKIEVGLPDGTNIYILSPEYYLATKFEAHQDRGGDDLRTSHDFEDIIYVLDNNGSVTDIVESCTNIELKRYLKEQCTLLTNNANIAESIDCMLPINSQEERIHYIHGIIKDISSVII</sequence>
<organism evidence="1">
    <name type="scientific">bioreactor metagenome</name>
    <dbReference type="NCBI Taxonomy" id="1076179"/>
    <lineage>
        <taxon>unclassified sequences</taxon>
        <taxon>metagenomes</taxon>
        <taxon>ecological metagenomes</taxon>
    </lineage>
</organism>
<evidence type="ECO:0000313" key="1">
    <source>
        <dbReference type="EMBL" id="MPM77421.1"/>
    </source>
</evidence>
<dbReference type="EMBL" id="VSSQ01027930">
    <property type="protein sequence ID" value="MPM77421.1"/>
    <property type="molecule type" value="Genomic_DNA"/>
</dbReference>
<gene>
    <name evidence="1" type="ORF">SDC9_124424</name>
</gene>
<dbReference type="AlphaFoldDB" id="A0A645CKD7"/>
<accession>A0A645CKD7</accession>
<name>A0A645CKD7_9ZZZZ</name>
<reference evidence="1" key="1">
    <citation type="submission" date="2019-08" db="EMBL/GenBank/DDBJ databases">
        <authorList>
            <person name="Kucharzyk K."/>
            <person name="Murdoch R.W."/>
            <person name="Higgins S."/>
            <person name="Loffler F."/>
        </authorList>
    </citation>
    <scope>NUCLEOTIDE SEQUENCE</scope>
</reference>
<dbReference type="InterPro" id="IPR043519">
    <property type="entry name" value="NT_sf"/>
</dbReference>
<dbReference type="SUPFAM" id="SSF81301">
    <property type="entry name" value="Nucleotidyltransferase"/>
    <property type="match status" value="1"/>
</dbReference>
<protein>
    <recommendedName>
        <fullName evidence="2">Nucleotidyl transferase AbiEii toxin, Type IV TA system</fullName>
    </recommendedName>
</protein>
<evidence type="ECO:0008006" key="2">
    <source>
        <dbReference type="Google" id="ProtNLM"/>
    </source>
</evidence>
<proteinExistence type="predicted"/>